<protein>
    <submittedName>
        <fullName evidence="1">Uncharacterized protein</fullName>
    </submittedName>
</protein>
<name>A0A4S8MAG1_DENBC</name>
<accession>A0A4S8MAG1</accession>
<evidence type="ECO:0000313" key="1">
    <source>
        <dbReference type="EMBL" id="THU99427.1"/>
    </source>
</evidence>
<dbReference type="AlphaFoldDB" id="A0A4S8MAG1"/>
<keyword evidence="2" id="KW-1185">Reference proteome</keyword>
<gene>
    <name evidence="1" type="ORF">K435DRAFT_659026</name>
</gene>
<feature type="non-terminal residue" evidence="1">
    <location>
        <position position="1"/>
    </location>
</feature>
<reference evidence="1 2" key="1">
    <citation type="journal article" date="2019" name="Nat. Ecol. Evol.">
        <title>Megaphylogeny resolves global patterns of mushroom evolution.</title>
        <authorList>
            <person name="Varga T."/>
            <person name="Krizsan K."/>
            <person name="Foldi C."/>
            <person name="Dima B."/>
            <person name="Sanchez-Garcia M."/>
            <person name="Sanchez-Ramirez S."/>
            <person name="Szollosi G.J."/>
            <person name="Szarkandi J.G."/>
            <person name="Papp V."/>
            <person name="Albert L."/>
            <person name="Andreopoulos W."/>
            <person name="Angelini C."/>
            <person name="Antonin V."/>
            <person name="Barry K.W."/>
            <person name="Bougher N.L."/>
            <person name="Buchanan P."/>
            <person name="Buyck B."/>
            <person name="Bense V."/>
            <person name="Catcheside P."/>
            <person name="Chovatia M."/>
            <person name="Cooper J."/>
            <person name="Damon W."/>
            <person name="Desjardin D."/>
            <person name="Finy P."/>
            <person name="Geml J."/>
            <person name="Haridas S."/>
            <person name="Hughes K."/>
            <person name="Justo A."/>
            <person name="Karasinski D."/>
            <person name="Kautmanova I."/>
            <person name="Kiss B."/>
            <person name="Kocsube S."/>
            <person name="Kotiranta H."/>
            <person name="LaButti K.M."/>
            <person name="Lechner B.E."/>
            <person name="Liimatainen K."/>
            <person name="Lipzen A."/>
            <person name="Lukacs Z."/>
            <person name="Mihaltcheva S."/>
            <person name="Morgado L.N."/>
            <person name="Niskanen T."/>
            <person name="Noordeloos M.E."/>
            <person name="Ohm R.A."/>
            <person name="Ortiz-Santana B."/>
            <person name="Ovrebo C."/>
            <person name="Racz N."/>
            <person name="Riley R."/>
            <person name="Savchenko A."/>
            <person name="Shiryaev A."/>
            <person name="Soop K."/>
            <person name="Spirin V."/>
            <person name="Szebenyi C."/>
            <person name="Tomsovsky M."/>
            <person name="Tulloss R.E."/>
            <person name="Uehling J."/>
            <person name="Grigoriev I.V."/>
            <person name="Vagvolgyi C."/>
            <person name="Papp T."/>
            <person name="Martin F.M."/>
            <person name="Miettinen O."/>
            <person name="Hibbett D.S."/>
            <person name="Nagy L.G."/>
        </authorList>
    </citation>
    <scope>NUCLEOTIDE SEQUENCE [LARGE SCALE GENOMIC DNA]</scope>
    <source>
        <strain evidence="1 2">CBS 962.96</strain>
    </source>
</reference>
<sequence>FLYFMFFAIDANFRLRNHAVSNHHCSPTLGNGWAYLAPRESYDNHILQFMSSCSGFAAIFLMTLKNVKGLRVSGVGGICCGRHRVWRANGIGDLQKGERYCNIDFLFWSSIKDEDYLCIVVSYDISCQWSQNFWTRMDDIDPSIKVKYREGKIMFMVPKFHLRAHQRTCQTKYSFNYASGVGQTHGEVVEQGWAHLKKVATQTKEMGPGTRAMTLDDIVGFANWRTIENLGELNPIYI</sequence>
<dbReference type="EMBL" id="ML179120">
    <property type="protein sequence ID" value="THU99427.1"/>
    <property type="molecule type" value="Genomic_DNA"/>
</dbReference>
<evidence type="ECO:0000313" key="2">
    <source>
        <dbReference type="Proteomes" id="UP000297245"/>
    </source>
</evidence>
<dbReference type="Proteomes" id="UP000297245">
    <property type="component" value="Unassembled WGS sequence"/>
</dbReference>
<dbReference type="InterPro" id="IPR040521">
    <property type="entry name" value="KDZ"/>
</dbReference>
<dbReference type="OrthoDB" id="3192989at2759"/>
<dbReference type="Pfam" id="PF18758">
    <property type="entry name" value="KDZ"/>
    <property type="match status" value="1"/>
</dbReference>
<organism evidence="1 2">
    <name type="scientific">Dendrothele bispora (strain CBS 962.96)</name>
    <dbReference type="NCBI Taxonomy" id="1314807"/>
    <lineage>
        <taxon>Eukaryota</taxon>
        <taxon>Fungi</taxon>
        <taxon>Dikarya</taxon>
        <taxon>Basidiomycota</taxon>
        <taxon>Agaricomycotina</taxon>
        <taxon>Agaricomycetes</taxon>
        <taxon>Agaricomycetidae</taxon>
        <taxon>Agaricales</taxon>
        <taxon>Agaricales incertae sedis</taxon>
        <taxon>Dendrothele</taxon>
    </lineage>
</organism>
<proteinExistence type="predicted"/>